<dbReference type="Gene3D" id="1.10.10.60">
    <property type="entry name" value="Homeodomain-like"/>
    <property type="match status" value="1"/>
</dbReference>
<comment type="caution">
    <text evidence="5">The sequence shown here is derived from an EMBL/GenBank/DDBJ whole genome shotgun (WGS) entry which is preliminary data.</text>
</comment>
<organism evidence="5 6">
    <name type="scientific">Circinella minor</name>
    <dbReference type="NCBI Taxonomy" id="1195481"/>
    <lineage>
        <taxon>Eukaryota</taxon>
        <taxon>Fungi</taxon>
        <taxon>Fungi incertae sedis</taxon>
        <taxon>Mucoromycota</taxon>
        <taxon>Mucoromycotina</taxon>
        <taxon>Mucoromycetes</taxon>
        <taxon>Mucorales</taxon>
        <taxon>Lichtheimiaceae</taxon>
        <taxon>Circinella</taxon>
    </lineage>
</organism>
<evidence type="ECO:0000313" key="6">
    <source>
        <dbReference type="Proteomes" id="UP000646827"/>
    </source>
</evidence>
<protein>
    <recommendedName>
        <fullName evidence="4">Homeobox domain-containing protein</fullName>
    </recommendedName>
</protein>
<evidence type="ECO:0000256" key="2">
    <source>
        <dbReference type="RuleBase" id="RU000682"/>
    </source>
</evidence>
<feature type="compositionally biased region" description="Acidic residues" evidence="3">
    <location>
        <begin position="135"/>
        <end position="153"/>
    </location>
</feature>
<keyword evidence="1 2" id="KW-0539">Nucleus</keyword>
<feature type="region of interest" description="Disordered" evidence="3">
    <location>
        <begin position="38"/>
        <end position="90"/>
    </location>
</feature>
<evidence type="ECO:0000256" key="1">
    <source>
        <dbReference type="PROSITE-ProRule" id="PRU00108"/>
    </source>
</evidence>
<dbReference type="GO" id="GO:0005634">
    <property type="term" value="C:nucleus"/>
    <property type="evidence" value="ECO:0007669"/>
    <property type="project" value="UniProtKB-SubCell"/>
</dbReference>
<sequence length="379" mass="42624">MDTSASLARVHLRGVISAVRDKEFCRCNMPPVVKPVARRPVVATTTNTKPPQRPLSPSPSLSPPPTAARTVPTTELSPPLSSTSTSSCSTIITTKRKLLSQHERYNKRQQHNNNTYEEHDELSTDDEMDDILMDDDDILDEGDGDDEDDDEESIVIHDKDDNSSNIDNNQCSVNGGQQKQVPLPQTHFQKKLSLNLSAHTTVMKKRATRRRTETSYDEKTTHYLKTMFFEVYGNGRKLSKPERRRIEKQTGLKSRKITYWFSNQKRRFRPELKAFQRLVAQGHVNSYDDFLQWCALHDMTEFNEKDSTSDNHNIISSITCPSSPSASTNIPSSVTTSSPSQQVLPQISTSSLSSPLPQPSSPTDNNNNNITTTTTVLKM</sequence>
<dbReference type="GO" id="GO:0003677">
    <property type="term" value="F:DNA binding"/>
    <property type="evidence" value="ECO:0007669"/>
    <property type="project" value="UniProtKB-UniRule"/>
</dbReference>
<dbReference type="EMBL" id="JAEPRB010000204">
    <property type="protein sequence ID" value="KAG2218911.1"/>
    <property type="molecule type" value="Genomic_DNA"/>
</dbReference>
<feature type="compositionally biased region" description="Low complexity" evidence="3">
    <location>
        <begin position="67"/>
        <end position="90"/>
    </location>
</feature>
<dbReference type="PROSITE" id="PS50071">
    <property type="entry name" value="HOMEOBOX_2"/>
    <property type="match status" value="1"/>
</dbReference>
<dbReference type="AlphaFoldDB" id="A0A8H7RZW0"/>
<evidence type="ECO:0000313" key="5">
    <source>
        <dbReference type="EMBL" id="KAG2218911.1"/>
    </source>
</evidence>
<evidence type="ECO:0000259" key="4">
    <source>
        <dbReference type="PROSITE" id="PS50071"/>
    </source>
</evidence>
<feature type="DNA-binding region" description="Homeobox" evidence="1">
    <location>
        <begin position="209"/>
        <end position="272"/>
    </location>
</feature>
<keyword evidence="1 2" id="KW-0238">DNA-binding</keyword>
<keyword evidence="6" id="KW-1185">Reference proteome</keyword>
<feature type="compositionally biased region" description="Pro residues" evidence="3">
    <location>
        <begin position="51"/>
        <end position="66"/>
    </location>
</feature>
<proteinExistence type="predicted"/>
<accession>A0A8H7RZW0</accession>
<dbReference type="CDD" id="cd00086">
    <property type="entry name" value="homeodomain"/>
    <property type="match status" value="1"/>
</dbReference>
<dbReference type="Pfam" id="PF00046">
    <property type="entry name" value="Homeodomain"/>
    <property type="match status" value="1"/>
</dbReference>
<feature type="region of interest" description="Disordered" evidence="3">
    <location>
        <begin position="104"/>
        <end position="123"/>
    </location>
</feature>
<dbReference type="InterPro" id="IPR009057">
    <property type="entry name" value="Homeodomain-like_sf"/>
</dbReference>
<dbReference type="SMART" id="SM00389">
    <property type="entry name" value="HOX"/>
    <property type="match status" value="1"/>
</dbReference>
<reference evidence="5 6" key="1">
    <citation type="submission" date="2020-12" db="EMBL/GenBank/DDBJ databases">
        <title>Metabolic potential, ecology and presence of endohyphal bacteria is reflected in genomic diversity of Mucoromycotina.</title>
        <authorList>
            <person name="Muszewska A."/>
            <person name="Okrasinska A."/>
            <person name="Steczkiewicz K."/>
            <person name="Drgas O."/>
            <person name="Orlowska M."/>
            <person name="Perlinska-Lenart U."/>
            <person name="Aleksandrzak-Piekarczyk T."/>
            <person name="Szatraj K."/>
            <person name="Zielenkiewicz U."/>
            <person name="Pilsyk S."/>
            <person name="Malc E."/>
            <person name="Mieczkowski P."/>
            <person name="Kruszewska J.S."/>
            <person name="Biernat P."/>
            <person name="Pawlowska J."/>
        </authorList>
    </citation>
    <scope>NUCLEOTIDE SEQUENCE [LARGE SCALE GENOMIC DNA]</scope>
    <source>
        <strain evidence="5 6">CBS 142.35</strain>
    </source>
</reference>
<feature type="region of interest" description="Disordered" evidence="3">
    <location>
        <begin position="313"/>
        <end position="379"/>
    </location>
</feature>
<dbReference type="Proteomes" id="UP000646827">
    <property type="component" value="Unassembled WGS sequence"/>
</dbReference>
<feature type="domain" description="Homeobox" evidence="4">
    <location>
        <begin position="207"/>
        <end position="271"/>
    </location>
</feature>
<dbReference type="SUPFAM" id="SSF46689">
    <property type="entry name" value="Homeodomain-like"/>
    <property type="match status" value="1"/>
</dbReference>
<comment type="subcellular location">
    <subcellularLocation>
        <location evidence="1 2">Nucleus</location>
    </subcellularLocation>
</comment>
<feature type="compositionally biased region" description="Low complexity" evidence="3">
    <location>
        <begin position="314"/>
        <end position="379"/>
    </location>
</feature>
<feature type="region of interest" description="Disordered" evidence="3">
    <location>
        <begin position="135"/>
        <end position="177"/>
    </location>
</feature>
<gene>
    <name evidence="5" type="ORF">INT45_007812</name>
</gene>
<keyword evidence="1 2" id="KW-0371">Homeobox</keyword>
<dbReference type="InterPro" id="IPR001356">
    <property type="entry name" value="HD"/>
</dbReference>
<dbReference type="OrthoDB" id="2389483at2759"/>
<evidence type="ECO:0000256" key="3">
    <source>
        <dbReference type="SAM" id="MobiDB-lite"/>
    </source>
</evidence>
<name>A0A8H7RZW0_9FUNG</name>